<sequence>MTIYNLYIFDRHCQCIYYQKWSHQAKSNTGGSVTGNSVNSTSQTGSSRLGLTTTSSRLSQSNTTSSSDLNNSSTMNNTNTGSPASNSMTQNEDRSSASATYLGTMTQQSGLAAGSVISIEEEAKLVYGVILSLRNFVRKLTPADSANNSSSQQDGFISYRTSTYRLHYYETPTGLKFVLNTDPATEGMRPVLKQIYVQLYVDFVVKNGLMRFDDTRWEISQGFLQQQQQQQGHHHPGGIELGEHQDASHQSQRQQQGTPGNISNELFRIAVDRFIRSLTVFE</sequence>
<gene>
    <name evidence="9" type="ORF">BCR42DRAFT_416763</name>
</gene>
<keyword evidence="3" id="KW-0813">Transport</keyword>
<reference evidence="9 10" key="1">
    <citation type="submission" date="2016-07" db="EMBL/GenBank/DDBJ databases">
        <title>Pervasive Adenine N6-methylation of Active Genes in Fungi.</title>
        <authorList>
            <consortium name="DOE Joint Genome Institute"/>
            <person name="Mondo S.J."/>
            <person name="Dannebaum R.O."/>
            <person name="Kuo R.C."/>
            <person name="Labutti K."/>
            <person name="Haridas S."/>
            <person name="Kuo A."/>
            <person name="Salamov A."/>
            <person name="Ahrendt S.R."/>
            <person name="Lipzen A."/>
            <person name="Sullivan W."/>
            <person name="Andreopoulos W.B."/>
            <person name="Clum A."/>
            <person name="Lindquist E."/>
            <person name="Daum C."/>
            <person name="Ramamoorthy G.K."/>
            <person name="Gryganskyi A."/>
            <person name="Culley D."/>
            <person name="Magnuson J.K."/>
            <person name="James T.Y."/>
            <person name="O'Malley M.A."/>
            <person name="Stajich J.E."/>
            <person name="Spatafora J.W."/>
            <person name="Visel A."/>
            <person name="Grigoriev I.V."/>
        </authorList>
    </citation>
    <scope>NUCLEOTIDE SEQUENCE [LARGE SCALE GENOMIC DNA]</scope>
    <source>
        <strain evidence="9 10">NRRL 1336</strain>
    </source>
</reference>
<accession>A0A1X2IEY1</accession>
<feature type="compositionally biased region" description="Polar residues" evidence="8">
    <location>
        <begin position="28"/>
        <end position="39"/>
    </location>
</feature>
<dbReference type="EMBL" id="MCGE01000013">
    <property type="protein sequence ID" value="ORZ15270.1"/>
    <property type="molecule type" value="Genomic_DNA"/>
</dbReference>
<dbReference type="InterPro" id="IPR007233">
    <property type="entry name" value="TRAPPC"/>
</dbReference>
<dbReference type="AlphaFoldDB" id="A0A1X2IEY1"/>
<feature type="compositionally biased region" description="Polar residues" evidence="8">
    <location>
        <begin position="83"/>
        <end position="97"/>
    </location>
</feature>
<dbReference type="Gene3D" id="3.30.450.70">
    <property type="match status" value="1"/>
</dbReference>
<dbReference type="GO" id="GO:0030008">
    <property type="term" value="C:TRAPP complex"/>
    <property type="evidence" value="ECO:0007669"/>
    <property type="project" value="InterPro"/>
</dbReference>
<feature type="region of interest" description="Disordered" evidence="8">
    <location>
        <begin position="223"/>
        <end position="262"/>
    </location>
</feature>
<evidence type="ECO:0000256" key="7">
    <source>
        <dbReference type="ARBA" id="ARBA00038167"/>
    </source>
</evidence>
<evidence type="ECO:0000256" key="4">
    <source>
        <dbReference type="ARBA" id="ARBA00022824"/>
    </source>
</evidence>
<proteinExistence type="inferred from homology"/>
<feature type="compositionally biased region" description="Low complexity" evidence="8">
    <location>
        <begin position="40"/>
        <end position="82"/>
    </location>
</feature>
<dbReference type="Proteomes" id="UP000193560">
    <property type="component" value="Unassembled WGS sequence"/>
</dbReference>
<dbReference type="GO" id="GO:0005794">
    <property type="term" value="C:Golgi apparatus"/>
    <property type="evidence" value="ECO:0007669"/>
    <property type="project" value="UniProtKB-SubCell"/>
</dbReference>
<evidence type="ECO:0000256" key="6">
    <source>
        <dbReference type="ARBA" id="ARBA00023034"/>
    </source>
</evidence>
<feature type="region of interest" description="Disordered" evidence="8">
    <location>
        <begin position="28"/>
        <end position="97"/>
    </location>
</feature>
<dbReference type="PANTHER" id="PTHR23249">
    <property type="entry name" value="TRAFFICKING PROTEIN PARTICLE COMPLEX SUBUNIT"/>
    <property type="match status" value="1"/>
</dbReference>
<comment type="similarity">
    <text evidence="7">Belongs to the TRAPP small subunits family. BET5 subfamily.</text>
</comment>
<keyword evidence="6" id="KW-0333">Golgi apparatus</keyword>
<dbReference type="Pfam" id="PF04099">
    <property type="entry name" value="Sybindin"/>
    <property type="match status" value="1"/>
</dbReference>
<evidence type="ECO:0000256" key="2">
    <source>
        <dbReference type="ARBA" id="ARBA00004240"/>
    </source>
</evidence>
<dbReference type="GO" id="GO:0005783">
    <property type="term" value="C:endoplasmic reticulum"/>
    <property type="evidence" value="ECO:0007669"/>
    <property type="project" value="UniProtKB-SubCell"/>
</dbReference>
<evidence type="ECO:0000313" key="10">
    <source>
        <dbReference type="Proteomes" id="UP000193560"/>
    </source>
</evidence>
<dbReference type="PANTHER" id="PTHR23249:SF16">
    <property type="entry name" value="TRAFFICKING PROTEIN PARTICLE COMPLEX SUBUNIT 1"/>
    <property type="match status" value="1"/>
</dbReference>
<evidence type="ECO:0000313" key="9">
    <source>
        <dbReference type="EMBL" id="ORZ15270.1"/>
    </source>
</evidence>
<keyword evidence="5" id="KW-0931">ER-Golgi transport</keyword>
<comment type="subcellular location">
    <subcellularLocation>
        <location evidence="2">Endoplasmic reticulum</location>
    </subcellularLocation>
    <subcellularLocation>
        <location evidence="1">Golgi apparatus</location>
        <location evidence="1">cis-Golgi network</location>
    </subcellularLocation>
</comment>
<dbReference type="SUPFAM" id="SSF64356">
    <property type="entry name" value="SNARE-like"/>
    <property type="match status" value="1"/>
</dbReference>
<name>A0A1X2IEY1_9FUNG</name>
<protein>
    <submittedName>
        <fullName evidence="9">Sybindin-like family-domain-containing protein</fullName>
    </submittedName>
</protein>
<evidence type="ECO:0000256" key="5">
    <source>
        <dbReference type="ARBA" id="ARBA00022892"/>
    </source>
</evidence>
<evidence type="ECO:0000256" key="1">
    <source>
        <dbReference type="ARBA" id="ARBA00004222"/>
    </source>
</evidence>
<keyword evidence="10" id="KW-1185">Reference proteome</keyword>
<dbReference type="GO" id="GO:0006888">
    <property type="term" value="P:endoplasmic reticulum to Golgi vesicle-mediated transport"/>
    <property type="evidence" value="ECO:0007669"/>
    <property type="project" value="TreeGrafter"/>
</dbReference>
<dbReference type="SMART" id="SM01399">
    <property type="entry name" value="Sybindin"/>
    <property type="match status" value="1"/>
</dbReference>
<dbReference type="STRING" id="90262.A0A1X2IEY1"/>
<evidence type="ECO:0000256" key="8">
    <source>
        <dbReference type="SAM" id="MobiDB-lite"/>
    </source>
</evidence>
<dbReference type="OrthoDB" id="3364529at2759"/>
<keyword evidence="4" id="KW-0256">Endoplasmic reticulum</keyword>
<dbReference type="CDD" id="cd14855">
    <property type="entry name" value="TRAPPC1_MUM2"/>
    <property type="match status" value="1"/>
</dbReference>
<organism evidence="9 10">
    <name type="scientific">Absidia repens</name>
    <dbReference type="NCBI Taxonomy" id="90262"/>
    <lineage>
        <taxon>Eukaryota</taxon>
        <taxon>Fungi</taxon>
        <taxon>Fungi incertae sedis</taxon>
        <taxon>Mucoromycota</taxon>
        <taxon>Mucoromycotina</taxon>
        <taxon>Mucoromycetes</taxon>
        <taxon>Mucorales</taxon>
        <taxon>Cunninghamellaceae</taxon>
        <taxon>Absidia</taxon>
    </lineage>
</organism>
<dbReference type="InterPro" id="IPR011012">
    <property type="entry name" value="Longin-like_dom_sf"/>
</dbReference>
<comment type="caution">
    <text evidence="9">The sequence shown here is derived from an EMBL/GenBank/DDBJ whole genome shotgun (WGS) entry which is preliminary data.</text>
</comment>
<evidence type="ECO:0000256" key="3">
    <source>
        <dbReference type="ARBA" id="ARBA00022448"/>
    </source>
</evidence>